<dbReference type="KEGG" id="cvr:CHLNCDRAFT_19680"/>
<dbReference type="EMBL" id="GL433837">
    <property type="protein sequence ID" value="EFN58534.1"/>
    <property type="molecule type" value="Genomic_DNA"/>
</dbReference>
<keyword evidence="5" id="KW-0004">4Fe-4S</keyword>
<evidence type="ECO:0000256" key="6">
    <source>
        <dbReference type="ARBA" id="ARBA00022528"/>
    </source>
</evidence>
<name>E1Z5U7_CHLVA</name>
<evidence type="ECO:0000256" key="14">
    <source>
        <dbReference type="ARBA" id="ARBA00052166"/>
    </source>
</evidence>
<dbReference type="Gene3D" id="3.40.50.10800">
    <property type="entry name" value="NadA-like"/>
    <property type="match status" value="3"/>
</dbReference>
<dbReference type="AlphaFoldDB" id="E1Z5U7"/>
<evidence type="ECO:0000313" key="19">
    <source>
        <dbReference type="Proteomes" id="UP000008141"/>
    </source>
</evidence>
<feature type="domain" description="Fe-S metabolism associated" evidence="17">
    <location>
        <begin position="8"/>
        <end position="126"/>
    </location>
</feature>
<keyword evidence="7" id="KW-0934">Plastid</keyword>
<evidence type="ECO:0000256" key="3">
    <source>
        <dbReference type="ARBA" id="ARBA00005065"/>
    </source>
</evidence>
<dbReference type="GO" id="GO:0051539">
    <property type="term" value="F:4 iron, 4 sulfur cluster binding"/>
    <property type="evidence" value="ECO:0007669"/>
    <property type="project" value="UniProtKB-KW"/>
</dbReference>
<evidence type="ECO:0000256" key="16">
    <source>
        <dbReference type="ARBA" id="ARBA00073351"/>
    </source>
</evidence>
<evidence type="ECO:0000259" key="17">
    <source>
        <dbReference type="Pfam" id="PF02657"/>
    </source>
</evidence>
<feature type="non-terminal residue" evidence="18">
    <location>
        <position position="1"/>
    </location>
</feature>
<gene>
    <name evidence="18" type="ORF">CHLNCDRAFT_19680</name>
</gene>
<keyword evidence="13" id="KW-0411">Iron-sulfur</keyword>
<dbReference type="Pfam" id="PF02445">
    <property type="entry name" value="NadA"/>
    <property type="match status" value="1"/>
</dbReference>
<dbReference type="Proteomes" id="UP000008141">
    <property type="component" value="Unassembled WGS sequence"/>
</dbReference>
<dbReference type="PANTHER" id="PTHR30573:SF0">
    <property type="entry name" value="QUINOLINATE SYNTHASE, CHLOROPLASTIC"/>
    <property type="match status" value="1"/>
</dbReference>
<dbReference type="OMA" id="MRFWADS"/>
<organism evidence="19">
    <name type="scientific">Chlorella variabilis</name>
    <name type="common">Green alga</name>
    <dbReference type="NCBI Taxonomy" id="554065"/>
    <lineage>
        <taxon>Eukaryota</taxon>
        <taxon>Viridiplantae</taxon>
        <taxon>Chlorophyta</taxon>
        <taxon>core chlorophytes</taxon>
        <taxon>Trebouxiophyceae</taxon>
        <taxon>Chlorellales</taxon>
        <taxon>Chlorellaceae</taxon>
        <taxon>Chlorella clade</taxon>
        <taxon>Chlorella</taxon>
    </lineage>
</organism>
<dbReference type="UniPathway" id="UPA00253">
    <property type="reaction ID" value="UER00327"/>
</dbReference>
<dbReference type="InterPro" id="IPR003473">
    <property type="entry name" value="NadA"/>
</dbReference>
<evidence type="ECO:0000256" key="2">
    <source>
        <dbReference type="ARBA" id="ARBA00004229"/>
    </source>
</evidence>
<comment type="pathway">
    <text evidence="3">Cofactor biosynthesis; NAD(+) biosynthesis; quinolinate from iminoaspartate: step 1/1.</text>
</comment>
<dbReference type="GO" id="GO:0009507">
    <property type="term" value="C:chloroplast"/>
    <property type="evidence" value="ECO:0007669"/>
    <property type="project" value="UniProtKB-SubCell"/>
</dbReference>
<dbReference type="InterPro" id="IPR036094">
    <property type="entry name" value="NadA_sf"/>
</dbReference>
<comment type="subcellular location">
    <subcellularLocation>
        <location evidence="2">Plastid</location>
        <location evidence="2">Chloroplast</location>
    </subcellularLocation>
</comment>
<evidence type="ECO:0000256" key="12">
    <source>
        <dbReference type="ARBA" id="ARBA00023004"/>
    </source>
</evidence>
<dbReference type="EC" id="2.5.1.72" evidence="4"/>
<proteinExistence type="inferred from homology"/>
<dbReference type="RefSeq" id="XP_005850636.1">
    <property type="nucleotide sequence ID" value="XM_005850574.1"/>
</dbReference>
<dbReference type="PANTHER" id="PTHR30573">
    <property type="entry name" value="QUINOLINATE SYNTHETASE A"/>
    <property type="match status" value="1"/>
</dbReference>
<keyword evidence="12" id="KW-0408">Iron</keyword>
<dbReference type="FunCoup" id="E1Z5U7">
    <property type="interactions" value="187"/>
</dbReference>
<sequence length="624" mass="66643">LERLATELLAAAGPQERSRLLLGYARRLAPLPDAARTDANRVMGCTAQVWVSAELDGEGRLRLMADSDSELTRGLAALLVEGLSGLTLEELLQVDSAVLGQLGLGAAVLTRSRANGFLNMLESLKRRARMLLGDLPRFPSLLIGAERTSAQGAFAEAQNAFLRPDGAVVDRLVEQLAAKKVGVVAHFYMDPEVQGVLSSAAERWPHINISDSLVMADGAVKMAEAGCTAIAVLGVDFMSENVRAILDEAGHADVAVYRMSADSIGCSLAEAAESPAYDAYLAEAGDTPNSLHVVYINTSLKTKALAHSVVPTITCTSSNVVQTVLTAFAQVPDVHVWYGPDTYMGRNLAQLFQSLANLSDEEVRELHPAHTQASIHALLPRLRYFEQGTCIVHHLFGGEVCELVKEGYRDAYLTAHFEVPGEMFSLAMDAKRQRGMGVVGSTQNILDFIAAKLGAALEQPFPNRLQFVLGTESGMITSIVRKVQGMLRAAGRDDVEVEVVFPVSPEAITTDRQQQQVRAGLPTGLSVVPGPAGGEGCSLQGGCASCPYMKMNSLQALMTVCQRVGSPAGEALLEAFKPRPYTELVDGKTMAQAGCVPILHMRGFQKGGKLPEALVADITGRHSA</sequence>
<evidence type="ECO:0000256" key="4">
    <source>
        <dbReference type="ARBA" id="ARBA00012669"/>
    </source>
</evidence>
<evidence type="ECO:0000256" key="10">
    <source>
        <dbReference type="ARBA" id="ARBA00022723"/>
    </source>
</evidence>
<dbReference type="GO" id="GO:0034628">
    <property type="term" value="P:'de novo' NAD+ biosynthetic process from L-aspartate"/>
    <property type="evidence" value="ECO:0007669"/>
    <property type="project" value="TreeGrafter"/>
</dbReference>
<comment type="catalytic activity">
    <reaction evidence="14">
        <text>iminosuccinate + dihydroxyacetone phosphate = quinolinate + phosphate + 2 H2O + H(+)</text>
        <dbReference type="Rhea" id="RHEA:25888"/>
        <dbReference type="ChEBI" id="CHEBI:15377"/>
        <dbReference type="ChEBI" id="CHEBI:15378"/>
        <dbReference type="ChEBI" id="CHEBI:29959"/>
        <dbReference type="ChEBI" id="CHEBI:43474"/>
        <dbReference type="ChEBI" id="CHEBI:57642"/>
        <dbReference type="ChEBI" id="CHEBI:77875"/>
        <dbReference type="EC" id="2.5.1.72"/>
    </reaction>
</comment>
<dbReference type="SUPFAM" id="SSF82649">
    <property type="entry name" value="SufE/NifU"/>
    <property type="match status" value="1"/>
</dbReference>
<comment type="similarity">
    <text evidence="15">Belongs to the quinolinate synthase family. Type 1 subfamily.</text>
</comment>
<comment type="cofactor">
    <cofactor evidence="1">
        <name>[4Fe-4S] cluster</name>
        <dbReference type="ChEBI" id="CHEBI:49883"/>
    </cofactor>
</comment>
<evidence type="ECO:0000256" key="15">
    <source>
        <dbReference type="ARBA" id="ARBA00061471"/>
    </source>
</evidence>
<dbReference type="Gene3D" id="3.90.1010.10">
    <property type="match status" value="1"/>
</dbReference>
<dbReference type="FunFam" id="3.40.50.10800:FF:000008">
    <property type="entry name" value="Quinolinate synthase chloroplastic"/>
    <property type="match status" value="1"/>
</dbReference>
<keyword evidence="9" id="KW-0808">Transferase</keyword>
<dbReference type="STRING" id="554065.E1Z5U7"/>
<dbReference type="SUPFAM" id="SSF142754">
    <property type="entry name" value="NadA-like"/>
    <property type="match status" value="1"/>
</dbReference>
<dbReference type="OrthoDB" id="66991at2759"/>
<reference evidence="18 19" key="1">
    <citation type="journal article" date="2010" name="Plant Cell">
        <title>The Chlorella variabilis NC64A genome reveals adaptation to photosymbiosis, coevolution with viruses, and cryptic sex.</title>
        <authorList>
            <person name="Blanc G."/>
            <person name="Duncan G."/>
            <person name="Agarkova I."/>
            <person name="Borodovsky M."/>
            <person name="Gurnon J."/>
            <person name="Kuo A."/>
            <person name="Lindquist E."/>
            <person name="Lucas S."/>
            <person name="Pangilinan J."/>
            <person name="Polle J."/>
            <person name="Salamov A."/>
            <person name="Terry A."/>
            <person name="Yamada T."/>
            <person name="Dunigan D.D."/>
            <person name="Grigoriev I.V."/>
            <person name="Claverie J.M."/>
            <person name="Van Etten J.L."/>
        </authorList>
    </citation>
    <scope>NUCLEOTIDE SEQUENCE [LARGE SCALE GENOMIC DNA]</scope>
    <source>
        <strain evidence="18 19">NC64A</strain>
    </source>
</reference>
<keyword evidence="19" id="KW-1185">Reference proteome</keyword>
<evidence type="ECO:0000256" key="11">
    <source>
        <dbReference type="ARBA" id="ARBA00022946"/>
    </source>
</evidence>
<evidence type="ECO:0000256" key="8">
    <source>
        <dbReference type="ARBA" id="ARBA00022642"/>
    </source>
</evidence>
<dbReference type="InterPro" id="IPR003808">
    <property type="entry name" value="Fe-S_metab-assoc_dom"/>
</dbReference>
<evidence type="ECO:0000256" key="7">
    <source>
        <dbReference type="ARBA" id="ARBA00022640"/>
    </source>
</evidence>
<protein>
    <recommendedName>
        <fullName evidence="16">Quinolinate synthase, chloroplastic</fullName>
        <ecNumber evidence="4">2.5.1.72</ecNumber>
    </recommendedName>
</protein>
<dbReference type="GeneID" id="17358314"/>
<dbReference type="Pfam" id="PF02657">
    <property type="entry name" value="SufE"/>
    <property type="match status" value="1"/>
</dbReference>
<evidence type="ECO:0000256" key="5">
    <source>
        <dbReference type="ARBA" id="ARBA00022485"/>
    </source>
</evidence>
<evidence type="ECO:0000256" key="1">
    <source>
        <dbReference type="ARBA" id="ARBA00001966"/>
    </source>
</evidence>
<keyword evidence="8" id="KW-0662">Pyridine nucleotide biosynthesis</keyword>
<dbReference type="InParanoid" id="E1Z5U7"/>
<keyword evidence="6" id="KW-0150">Chloroplast</keyword>
<dbReference type="FunFam" id="3.40.50.10800:FF:000006">
    <property type="entry name" value="Quinolinate synthase, chloroplastic"/>
    <property type="match status" value="1"/>
</dbReference>
<dbReference type="GO" id="GO:0008987">
    <property type="term" value="F:quinolinate synthetase A activity"/>
    <property type="evidence" value="ECO:0007669"/>
    <property type="project" value="InterPro"/>
</dbReference>
<accession>E1Z5U7</accession>
<dbReference type="GO" id="GO:0046872">
    <property type="term" value="F:metal ion binding"/>
    <property type="evidence" value="ECO:0007669"/>
    <property type="project" value="UniProtKB-KW"/>
</dbReference>
<keyword evidence="10" id="KW-0479">Metal-binding</keyword>
<evidence type="ECO:0000256" key="13">
    <source>
        <dbReference type="ARBA" id="ARBA00023014"/>
    </source>
</evidence>
<dbReference type="eggNOG" id="ENOG502QPQ6">
    <property type="taxonomic scope" value="Eukaryota"/>
</dbReference>
<keyword evidence="11" id="KW-0809">Transit peptide</keyword>
<evidence type="ECO:0000256" key="9">
    <source>
        <dbReference type="ARBA" id="ARBA00022679"/>
    </source>
</evidence>
<evidence type="ECO:0000313" key="18">
    <source>
        <dbReference type="EMBL" id="EFN58534.1"/>
    </source>
</evidence>